<proteinExistence type="predicted"/>
<name>A0A1L3MLV8_9BACI</name>
<dbReference type="EMBL" id="CP016020">
    <property type="protein sequence ID" value="APH03323.1"/>
    <property type="molecule type" value="Genomic_DNA"/>
</dbReference>
<dbReference type="Gene3D" id="3.40.630.30">
    <property type="match status" value="1"/>
</dbReference>
<reference evidence="2 3" key="1">
    <citation type="journal article" date="2016" name="Sci. Rep.">
        <title>Complete genome sequence and transcriptomic analysis of a novel marine strain Bacillus weihaiensis reveals the mechanism of brown algae degradation.</title>
        <authorList>
            <person name="Zhu Y."/>
            <person name="Chen P."/>
            <person name="Bao Y."/>
            <person name="Men Y."/>
            <person name="Zeng Y."/>
            <person name="Yang J."/>
            <person name="Sun J."/>
            <person name="Sun Y."/>
        </authorList>
    </citation>
    <scope>NUCLEOTIDE SEQUENCE [LARGE SCALE GENOMIC DNA]</scope>
    <source>
        <strain evidence="2 3">Alg07</strain>
    </source>
</reference>
<dbReference type="GO" id="GO:0016747">
    <property type="term" value="F:acyltransferase activity, transferring groups other than amino-acyl groups"/>
    <property type="evidence" value="ECO:0007669"/>
    <property type="project" value="InterPro"/>
</dbReference>
<dbReference type="Pfam" id="PF00583">
    <property type="entry name" value="Acetyltransf_1"/>
    <property type="match status" value="1"/>
</dbReference>
<dbReference type="InterPro" id="IPR000182">
    <property type="entry name" value="GNAT_dom"/>
</dbReference>
<dbReference type="InterPro" id="IPR016181">
    <property type="entry name" value="Acyl_CoA_acyltransferase"/>
</dbReference>
<keyword evidence="3" id="KW-1185">Reference proteome</keyword>
<dbReference type="KEGG" id="bwh:A9C19_00340"/>
<dbReference type="SUPFAM" id="SSF55729">
    <property type="entry name" value="Acyl-CoA N-acyltransferases (Nat)"/>
    <property type="match status" value="1"/>
</dbReference>
<gene>
    <name evidence="2" type="ORF">A9C19_00340</name>
</gene>
<organism evidence="2 3">
    <name type="scientific">Bacillus weihaiensis</name>
    <dbReference type="NCBI Taxonomy" id="1547283"/>
    <lineage>
        <taxon>Bacteria</taxon>
        <taxon>Bacillati</taxon>
        <taxon>Bacillota</taxon>
        <taxon>Bacilli</taxon>
        <taxon>Bacillales</taxon>
        <taxon>Bacillaceae</taxon>
        <taxon>Bacillus</taxon>
    </lineage>
</organism>
<protein>
    <recommendedName>
        <fullName evidence="1">N-acetyltransferase domain-containing protein</fullName>
    </recommendedName>
</protein>
<feature type="domain" description="N-acetyltransferase" evidence="1">
    <location>
        <begin position="5"/>
        <end position="156"/>
    </location>
</feature>
<accession>A0A1L3MLV8</accession>
<dbReference type="CDD" id="cd04301">
    <property type="entry name" value="NAT_SF"/>
    <property type="match status" value="1"/>
</dbReference>
<sequence length="156" mass="18526">MVSVMRLEEIKEEHLACVKEIVNSNGEYNQLENDQERRTDKEIREEFFNHFSRSFLIKYGEKSIGVIDSLDRNPKDGYPWLGLLMLKKDEQGKGYAKKAYKQYEDRVKQSGKKAIRLAVLTQNDHAKAFWRSLGYEYYETKPHQHNREVDCFEKTL</sequence>
<evidence type="ECO:0000313" key="2">
    <source>
        <dbReference type="EMBL" id="APH03323.1"/>
    </source>
</evidence>
<dbReference type="AlphaFoldDB" id="A0A1L3MLV8"/>
<dbReference type="PROSITE" id="PS51186">
    <property type="entry name" value="GNAT"/>
    <property type="match status" value="1"/>
</dbReference>
<dbReference type="Proteomes" id="UP000181936">
    <property type="component" value="Chromosome"/>
</dbReference>
<evidence type="ECO:0000313" key="3">
    <source>
        <dbReference type="Proteomes" id="UP000181936"/>
    </source>
</evidence>
<evidence type="ECO:0000259" key="1">
    <source>
        <dbReference type="PROSITE" id="PS51186"/>
    </source>
</evidence>